<dbReference type="GO" id="GO:0003700">
    <property type="term" value="F:DNA-binding transcription factor activity"/>
    <property type="evidence" value="ECO:0007669"/>
    <property type="project" value="InterPro"/>
</dbReference>
<feature type="domain" description="HTH araC/xylS-type" evidence="4">
    <location>
        <begin position="10"/>
        <end position="108"/>
    </location>
</feature>
<evidence type="ECO:0000256" key="1">
    <source>
        <dbReference type="ARBA" id="ARBA00023015"/>
    </source>
</evidence>
<proteinExistence type="predicted"/>
<gene>
    <name evidence="5" type="ORF">SAMN05421810_102600</name>
</gene>
<dbReference type="PANTHER" id="PTHR46796">
    <property type="entry name" value="HTH-TYPE TRANSCRIPTIONAL ACTIVATOR RHAS-RELATED"/>
    <property type="match status" value="1"/>
</dbReference>
<evidence type="ECO:0000256" key="2">
    <source>
        <dbReference type="ARBA" id="ARBA00023125"/>
    </source>
</evidence>
<keyword evidence="3" id="KW-0804">Transcription</keyword>
<dbReference type="STRING" id="587909.SAMN05421810_102600"/>
<dbReference type="Pfam" id="PF12833">
    <property type="entry name" value="HTH_18"/>
    <property type="match status" value="1"/>
</dbReference>
<sequence length="237" mass="25163">MDKVTVLAVERAVDTMHGALAEPLTVDDLARSALFSKFHFCRLFRRTTGLSPARYLSALRLEEAKRLLRATSLSVTDISHLVGYSSVGTFSTRFHHSVGVSPSSYRQGQVPPAEPGAVRGAPPVVTGRVIGPRAVEPVLVGLFRNPIMEGAPVRLTALDHIGPYTLDKVPPGTWHVLVHAGGGDQDVFVGEHGPIEVRAGITAHVADVVLRRRGKTDPPVLSALLDAPAPAAASQAS</sequence>
<dbReference type="RefSeq" id="WP_092529323.1">
    <property type="nucleotide sequence ID" value="NZ_FOWW01000002.1"/>
</dbReference>
<organism evidence="5 6">
    <name type="scientific">Amycolatopsis arida</name>
    <dbReference type="NCBI Taxonomy" id="587909"/>
    <lineage>
        <taxon>Bacteria</taxon>
        <taxon>Bacillati</taxon>
        <taxon>Actinomycetota</taxon>
        <taxon>Actinomycetes</taxon>
        <taxon>Pseudonocardiales</taxon>
        <taxon>Pseudonocardiaceae</taxon>
        <taxon>Amycolatopsis</taxon>
    </lineage>
</organism>
<dbReference type="InterPro" id="IPR009057">
    <property type="entry name" value="Homeodomain-like_sf"/>
</dbReference>
<dbReference type="PANTHER" id="PTHR46796:SF2">
    <property type="entry name" value="TRANSCRIPTIONAL REGULATORY PROTEIN"/>
    <property type="match status" value="1"/>
</dbReference>
<dbReference type="Gene3D" id="1.10.10.60">
    <property type="entry name" value="Homeodomain-like"/>
    <property type="match status" value="2"/>
</dbReference>
<accession>A0A1I5QEQ6</accession>
<keyword evidence="1" id="KW-0805">Transcription regulation</keyword>
<dbReference type="SMART" id="SM00342">
    <property type="entry name" value="HTH_ARAC"/>
    <property type="match status" value="1"/>
</dbReference>
<dbReference type="Proteomes" id="UP000198727">
    <property type="component" value="Unassembled WGS sequence"/>
</dbReference>
<dbReference type="EMBL" id="FOWW01000002">
    <property type="protein sequence ID" value="SFP44470.1"/>
    <property type="molecule type" value="Genomic_DNA"/>
</dbReference>
<dbReference type="OrthoDB" id="9816011at2"/>
<reference evidence="6" key="1">
    <citation type="submission" date="2016-10" db="EMBL/GenBank/DDBJ databases">
        <authorList>
            <person name="Varghese N."/>
            <person name="Submissions S."/>
        </authorList>
    </citation>
    <scope>NUCLEOTIDE SEQUENCE [LARGE SCALE GENOMIC DNA]</scope>
    <source>
        <strain evidence="6">CGMCC 4.5579</strain>
    </source>
</reference>
<protein>
    <submittedName>
        <fullName evidence="5">AraC-type DNA-binding protein</fullName>
    </submittedName>
</protein>
<dbReference type="GO" id="GO:0043565">
    <property type="term" value="F:sequence-specific DNA binding"/>
    <property type="evidence" value="ECO:0007669"/>
    <property type="project" value="InterPro"/>
</dbReference>
<dbReference type="AlphaFoldDB" id="A0A1I5QEQ6"/>
<keyword evidence="2 5" id="KW-0238">DNA-binding</keyword>
<dbReference type="InterPro" id="IPR050204">
    <property type="entry name" value="AraC_XylS_family_regulators"/>
</dbReference>
<evidence type="ECO:0000313" key="5">
    <source>
        <dbReference type="EMBL" id="SFP44470.1"/>
    </source>
</evidence>
<keyword evidence="6" id="KW-1185">Reference proteome</keyword>
<dbReference type="PRINTS" id="PR00032">
    <property type="entry name" value="HTHARAC"/>
</dbReference>
<dbReference type="SUPFAM" id="SSF46689">
    <property type="entry name" value="Homeodomain-like"/>
    <property type="match status" value="2"/>
</dbReference>
<evidence type="ECO:0000313" key="6">
    <source>
        <dbReference type="Proteomes" id="UP000198727"/>
    </source>
</evidence>
<dbReference type="PROSITE" id="PS01124">
    <property type="entry name" value="HTH_ARAC_FAMILY_2"/>
    <property type="match status" value="1"/>
</dbReference>
<dbReference type="InterPro" id="IPR018060">
    <property type="entry name" value="HTH_AraC"/>
</dbReference>
<evidence type="ECO:0000256" key="3">
    <source>
        <dbReference type="ARBA" id="ARBA00023163"/>
    </source>
</evidence>
<dbReference type="InterPro" id="IPR020449">
    <property type="entry name" value="Tscrpt_reg_AraC-type_HTH"/>
</dbReference>
<name>A0A1I5QEQ6_9PSEU</name>
<evidence type="ECO:0000259" key="4">
    <source>
        <dbReference type="PROSITE" id="PS01124"/>
    </source>
</evidence>